<evidence type="ECO:0000313" key="3">
    <source>
        <dbReference type="EMBL" id="SFJ64878.1"/>
    </source>
</evidence>
<organism evidence="3 4">
    <name type="scientific">Brevibacillus centrosporus</name>
    <dbReference type="NCBI Taxonomy" id="54910"/>
    <lineage>
        <taxon>Bacteria</taxon>
        <taxon>Bacillati</taxon>
        <taxon>Bacillota</taxon>
        <taxon>Bacilli</taxon>
        <taxon>Bacillales</taxon>
        <taxon>Paenibacillaceae</taxon>
        <taxon>Brevibacillus</taxon>
    </lineage>
</organism>
<reference evidence="4" key="1">
    <citation type="submission" date="2016-10" db="EMBL/GenBank/DDBJ databases">
        <authorList>
            <person name="Varghese N."/>
            <person name="Submissions S."/>
        </authorList>
    </citation>
    <scope>NUCLEOTIDE SEQUENCE [LARGE SCALE GENOMIC DNA]</scope>
    <source>
        <strain evidence="4">OK042</strain>
    </source>
</reference>
<evidence type="ECO:0000256" key="2">
    <source>
        <dbReference type="SAM" id="Phobius"/>
    </source>
</evidence>
<dbReference type="PROSITE" id="PS50005">
    <property type="entry name" value="TPR"/>
    <property type="match status" value="2"/>
</dbReference>
<keyword evidence="1" id="KW-0802">TPR repeat</keyword>
<accession>A0A1I3T191</accession>
<proteinExistence type="predicted"/>
<protein>
    <submittedName>
        <fullName evidence="3">Tetratricopeptide repeat-containing protein</fullName>
    </submittedName>
</protein>
<dbReference type="InterPro" id="IPR019734">
    <property type="entry name" value="TPR_rpt"/>
</dbReference>
<dbReference type="SUPFAM" id="SSF48452">
    <property type="entry name" value="TPR-like"/>
    <property type="match status" value="1"/>
</dbReference>
<feature type="repeat" description="TPR" evidence="1">
    <location>
        <begin position="178"/>
        <end position="211"/>
    </location>
</feature>
<dbReference type="SMART" id="SM00028">
    <property type="entry name" value="TPR"/>
    <property type="match status" value="4"/>
</dbReference>
<gene>
    <name evidence="3" type="ORF">SAMN05518846_104389</name>
</gene>
<dbReference type="Proteomes" id="UP000198915">
    <property type="component" value="Unassembled WGS sequence"/>
</dbReference>
<feature type="transmembrane region" description="Helical" evidence="2">
    <location>
        <begin position="234"/>
        <end position="255"/>
    </location>
</feature>
<dbReference type="Pfam" id="PF13432">
    <property type="entry name" value="TPR_16"/>
    <property type="match status" value="1"/>
</dbReference>
<name>A0A1I3T191_9BACL</name>
<dbReference type="InterPro" id="IPR011990">
    <property type="entry name" value="TPR-like_helical_dom_sf"/>
</dbReference>
<keyword evidence="2" id="KW-0472">Membrane</keyword>
<feature type="transmembrane region" description="Helical" evidence="2">
    <location>
        <begin position="261"/>
        <end position="285"/>
    </location>
</feature>
<dbReference type="AlphaFoldDB" id="A0A1I3T191"/>
<keyword evidence="2" id="KW-1133">Transmembrane helix</keyword>
<feature type="repeat" description="TPR" evidence="1">
    <location>
        <begin position="8"/>
        <end position="41"/>
    </location>
</feature>
<evidence type="ECO:0000256" key="1">
    <source>
        <dbReference type="PROSITE-ProRule" id="PRU00339"/>
    </source>
</evidence>
<sequence length="295" mass="34557">MAMWSAKEIVLWQEAVYYYELGKYEQAKRKFLEVLSHEPADEIALYYAASCAFYLEEIEEAETYAKAAVKSGTQKEICFALLGAICIEKKAYVEAEEWLLATLHENPRNAGVMAQYAYLMLQTGYEEKAKHLLAHAQYLGHDDETVLHYQYFFQRAYEQPMEQEETIRSYVRVAGNRVDKLVKLGLLALDKEAYREARAYFTQAYRMNPLDEHLVQVLERLDKLIHPMNWPERILLKTGGPSVWWIMLILCLYILAKLHWYSSLMAVGIFAILVCGYFWFSPFLYKWTCKMARRG</sequence>
<keyword evidence="2" id="KW-0812">Transmembrane</keyword>
<dbReference type="STRING" id="1884381.SAMN05518846_104389"/>
<evidence type="ECO:0000313" key="4">
    <source>
        <dbReference type="Proteomes" id="UP000198915"/>
    </source>
</evidence>
<dbReference type="RefSeq" id="WP_092267829.1">
    <property type="nucleotide sequence ID" value="NZ_BJOE01000008.1"/>
</dbReference>
<dbReference type="Gene3D" id="1.25.40.10">
    <property type="entry name" value="Tetratricopeptide repeat domain"/>
    <property type="match status" value="1"/>
</dbReference>
<dbReference type="EMBL" id="FORT01000004">
    <property type="protein sequence ID" value="SFJ64878.1"/>
    <property type="molecule type" value="Genomic_DNA"/>
</dbReference>
<keyword evidence="4" id="KW-1185">Reference proteome</keyword>